<dbReference type="PANTHER" id="PTHR12899:SF3">
    <property type="entry name" value="LARGE RIBOSOMAL SUBUNIT PROTEIN UL18M"/>
    <property type="match status" value="1"/>
</dbReference>
<dbReference type="PANTHER" id="PTHR12899">
    <property type="entry name" value="39S RIBOSOMAL PROTEIN L18, MITOCHONDRIAL"/>
    <property type="match status" value="1"/>
</dbReference>
<name>A0A238UD14_9FLAO</name>
<dbReference type="NCBIfam" id="TIGR00060">
    <property type="entry name" value="L18_bact"/>
    <property type="match status" value="1"/>
</dbReference>
<dbReference type="OrthoDB" id="9810939at2"/>
<evidence type="ECO:0000313" key="8">
    <source>
        <dbReference type="EMBL" id="SNR17059.1"/>
    </source>
</evidence>
<dbReference type="CDD" id="cd00432">
    <property type="entry name" value="Ribosomal_L18_L5e"/>
    <property type="match status" value="1"/>
</dbReference>
<protein>
    <recommendedName>
        <fullName evidence="6 7">Large ribosomal subunit protein uL18</fullName>
    </recommendedName>
</protein>
<keyword evidence="2 7" id="KW-0699">rRNA-binding</keyword>
<evidence type="ECO:0000256" key="4">
    <source>
        <dbReference type="ARBA" id="ARBA00022980"/>
    </source>
</evidence>
<dbReference type="Pfam" id="PF00861">
    <property type="entry name" value="Ribosomal_L18p"/>
    <property type="match status" value="1"/>
</dbReference>
<gene>
    <name evidence="7 8" type="primary">rplR</name>
    <name evidence="8" type="ORF">TJEJU_3408</name>
</gene>
<dbReference type="GO" id="GO:0022625">
    <property type="term" value="C:cytosolic large ribosomal subunit"/>
    <property type="evidence" value="ECO:0007669"/>
    <property type="project" value="TreeGrafter"/>
</dbReference>
<dbReference type="GO" id="GO:0008097">
    <property type="term" value="F:5S rRNA binding"/>
    <property type="evidence" value="ECO:0007669"/>
    <property type="project" value="TreeGrafter"/>
</dbReference>
<dbReference type="GO" id="GO:0003735">
    <property type="term" value="F:structural constituent of ribosome"/>
    <property type="evidence" value="ECO:0007669"/>
    <property type="project" value="InterPro"/>
</dbReference>
<evidence type="ECO:0000256" key="6">
    <source>
        <dbReference type="ARBA" id="ARBA00035197"/>
    </source>
</evidence>
<evidence type="ECO:0000256" key="5">
    <source>
        <dbReference type="ARBA" id="ARBA00023274"/>
    </source>
</evidence>
<comment type="function">
    <text evidence="7">This is one of the proteins that bind and probably mediate the attachment of the 5S RNA into the large ribosomal subunit, where it forms part of the central protuberance.</text>
</comment>
<proteinExistence type="inferred from homology"/>
<reference evidence="8 9" key="1">
    <citation type="submission" date="2017-07" db="EMBL/GenBank/DDBJ databases">
        <authorList>
            <person name="Sun Z.S."/>
            <person name="Albrecht U."/>
            <person name="Echele G."/>
            <person name="Lee C.C."/>
        </authorList>
    </citation>
    <scope>NUCLEOTIDE SEQUENCE [LARGE SCALE GENOMIC DNA]</scope>
    <source>
        <strain evidence="9">type strain: KCTC 22618</strain>
    </source>
</reference>
<keyword evidence="3 7" id="KW-0694">RNA-binding</keyword>
<dbReference type="InterPro" id="IPR005484">
    <property type="entry name" value="Ribosomal_uL18_bac/plant/anim"/>
</dbReference>
<keyword evidence="9" id="KW-1185">Reference proteome</keyword>
<dbReference type="InterPro" id="IPR057268">
    <property type="entry name" value="Ribosomal_L18"/>
</dbReference>
<sequence length="116" mass="12625">MALSKLERRQRIKYRIRKDITGTAVKPRLSVFRSNKEIYAQIINDVDGVTLASASSRDKEIASGSKAESAAAVGKAIAEKAVKAGIESIAFDRNGYLYHGRVKVLADAAREAGLKF</sequence>
<dbReference type="Proteomes" id="UP000215214">
    <property type="component" value="Chromosome TJEJU"/>
</dbReference>
<accession>A0A238UD14</accession>
<dbReference type="SUPFAM" id="SSF53137">
    <property type="entry name" value="Translational machinery components"/>
    <property type="match status" value="1"/>
</dbReference>
<dbReference type="RefSeq" id="WP_095074014.1">
    <property type="nucleotide sequence ID" value="NZ_LT899436.1"/>
</dbReference>
<keyword evidence="5 7" id="KW-0687">Ribonucleoprotein</keyword>
<dbReference type="GO" id="GO:0006412">
    <property type="term" value="P:translation"/>
    <property type="evidence" value="ECO:0007669"/>
    <property type="project" value="UniProtKB-UniRule"/>
</dbReference>
<comment type="similarity">
    <text evidence="1 7">Belongs to the universal ribosomal protein uL18 family.</text>
</comment>
<organism evidence="8 9">
    <name type="scientific">Tenacibaculum jejuense</name>
    <dbReference type="NCBI Taxonomy" id="584609"/>
    <lineage>
        <taxon>Bacteria</taxon>
        <taxon>Pseudomonadati</taxon>
        <taxon>Bacteroidota</taxon>
        <taxon>Flavobacteriia</taxon>
        <taxon>Flavobacteriales</taxon>
        <taxon>Flavobacteriaceae</taxon>
        <taxon>Tenacibaculum</taxon>
    </lineage>
</organism>
<evidence type="ECO:0000256" key="1">
    <source>
        <dbReference type="ARBA" id="ARBA00007116"/>
    </source>
</evidence>
<evidence type="ECO:0000256" key="3">
    <source>
        <dbReference type="ARBA" id="ARBA00022884"/>
    </source>
</evidence>
<dbReference type="InterPro" id="IPR004389">
    <property type="entry name" value="Ribosomal_uL18_bac-type"/>
</dbReference>
<dbReference type="HAMAP" id="MF_01337_B">
    <property type="entry name" value="Ribosomal_uL18_B"/>
    <property type="match status" value="1"/>
</dbReference>
<keyword evidence="4 7" id="KW-0689">Ribosomal protein</keyword>
<dbReference type="KEGG" id="tje:TJEJU_3408"/>
<evidence type="ECO:0000256" key="2">
    <source>
        <dbReference type="ARBA" id="ARBA00022730"/>
    </source>
</evidence>
<evidence type="ECO:0000313" key="9">
    <source>
        <dbReference type="Proteomes" id="UP000215214"/>
    </source>
</evidence>
<evidence type="ECO:0000256" key="7">
    <source>
        <dbReference type="HAMAP-Rule" id="MF_01337"/>
    </source>
</evidence>
<dbReference type="EMBL" id="LT899436">
    <property type="protein sequence ID" value="SNR17059.1"/>
    <property type="molecule type" value="Genomic_DNA"/>
</dbReference>
<dbReference type="AlphaFoldDB" id="A0A238UD14"/>
<dbReference type="Gene3D" id="3.30.420.100">
    <property type="match status" value="1"/>
</dbReference>
<comment type="subunit">
    <text evidence="7">Part of the 50S ribosomal subunit; part of the 5S rRNA/L5/L18/L25 subcomplex. Contacts the 5S and 23S rRNAs.</text>
</comment>
<dbReference type="FunFam" id="3.30.420.100:FF:000003">
    <property type="entry name" value="50S ribosomal protein L18"/>
    <property type="match status" value="1"/>
</dbReference>